<sequence length="99" mass="9904">MAGRRPAYFIGFAIYIGANIGLACVNNYAGLFILRCLQSTGSSGTIALAKGAVADIATSAERGVYMGFATAGAMVGPALGPVPGGILAEFWDGEPSSGS</sequence>
<keyword evidence="2" id="KW-0813">Transport</keyword>
<dbReference type="GO" id="GO:0005886">
    <property type="term" value="C:plasma membrane"/>
    <property type="evidence" value="ECO:0007669"/>
    <property type="project" value="TreeGrafter"/>
</dbReference>
<dbReference type="Proteomes" id="UP000324767">
    <property type="component" value="Unassembled WGS sequence"/>
</dbReference>
<protein>
    <submittedName>
        <fullName evidence="8">MFS general substrate transporter</fullName>
    </submittedName>
</protein>
<evidence type="ECO:0000313" key="8">
    <source>
        <dbReference type="EMBL" id="KAA6415030.1"/>
    </source>
</evidence>
<evidence type="ECO:0000256" key="2">
    <source>
        <dbReference type="ARBA" id="ARBA00022448"/>
    </source>
</evidence>
<gene>
    <name evidence="8" type="ORF">FRX48_01781</name>
</gene>
<keyword evidence="4 6" id="KW-1133">Transmembrane helix</keyword>
<dbReference type="InterPro" id="IPR011701">
    <property type="entry name" value="MFS"/>
</dbReference>
<comment type="subcellular location">
    <subcellularLocation>
        <location evidence="1">Membrane</location>
        <topology evidence="1">Multi-pass membrane protein</topology>
    </subcellularLocation>
</comment>
<dbReference type="Gene3D" id="1.20.1720.10">
    <property type="entry name" value="Multidrug resistance protein D"/>
    <property type="match status" value="1"/>
</dbReference>
<dbReference type="Pfam" id="PF07690">
    <property type="entry name" value="MFS_1"/>
    <property type="match status" value="1"/>
</dbReference>
<accession>A0A5M8Q1D2</accession>
<name>A0A5M8Q1D2_9LECA</name>
<dbReference type="PROSITE" id="PS51257">
    <property type="entry name" value="PROKAR_LIPOPROTEIN"/>
    <property type="match status" value="1"/>
</dbReference>
<dbReference type="SUPFAM" id="SSF103473">
    <property type="entry name" value="MFS general substrate transporter"/>
    <property type="match status" value="1"/>
</dbReference>
<keyword evidence="5 6" id="KW-0472">Membrane</keyword>
<evidence type="ECO:0000256" key="4">
    <source>
        <dbReference type="ARBA" id="ARBA00022989"/>
    </source>
</evidence>
<dbReference type="GO" id="GO:0022857">
    <property type="term" value="F:transmembrane transporter activity"/>
    <property type="evidence" value="ECO:0007669"/>
    <property type="project" value="InterPro"/>
</dbReference>
<reference evidence="8 9" key="1">
    <citation type="submission" date="2019-09" db="EMBL/GenBank/DDBJ databases">
        <title>The hologenome of the rock-dwelling lichen Lasallia pustulata.</title>
        <authorList>
            <person name="Greshake Tzovaras B."/>
            <person name="Segers F."/>
            <person name="Bicker A."/>
            <person name="Dal Grande F."/>
            <person name="Otte J."/>
            <person name="Hankeln T."/>
            <person name="Schmitt I."/>
            <person name="Ebersberger I."/>
        </authorList>
    </citation>
    <scope>NUCLEOTIDE SEQUENCE [LARGE SCALE GENOMIC DNA]</scope>
    <source>
        <strain evidence="8">A1-1</strain>
    </source>
</reference>
<evidence type="ECO:0000256" key="3">
    <source>
        <dbReference type="ARBA" id="ARBA00022692"/>
    </source>
</evidence>
<organism evidence="8 9">
    <name type="scientific">Lasallia pustulata</name>
    <dbReference type="NCBI Taxonomy" id="136370"/>
    <lineage>
        <taxon>Eukaryota</taxon>
        <taxon>Fungi</taxon>
        <taxon>Dikarya</taxon>
        <taxon>Ascomycota</taxon>
        <taxon>Pezizomycotina</taxon>
        <taxon>Lecanoromycetes</taxon>
        <taxon>OSLEUM clade</taxon>
        <taxon>Umbilicariomycetidae</taxon>
        <taxon>Umbilicariales</taxon>
        <taxon>Umbilicariaceae</taxon>
        <taxon>Lasallia</taxon>
    </lineage>
</organism>
<dbReference type="InterPro" id="IPR036259">
    <property type="entry name" value="MFS_trans_sf"/>
</dbReference>
<evidence type="ECO:0000256" key="5">
    <source>
        <dbReference type="ARBA" id="ARBA00023136"/>
    </source>
</evidence>
<feature type="domain" description="Major facilitator superfamily (MFS) profile" evidence="7">
    <location>
        <begin position="1"/>
        <end position="99"/>
    </location>
</feature>
<dbReference type="EMBL" id="VXIT01000002">
    <property type="protein sequence ID" value="KAA6415030.1"/>
    <property type="molecule type" value="Genomic_DNA"/>
</dbReference>
<evidence type="ECO:0000256" key="1">
    <source>
        <dbReference type="ARBA" id="ARBA00004141"/>
    </source>
</evidence>
<proteinExistence type="predicted"/>
<comment type="caution">
    <text evidence="8">The sequence shown here is derived from an EMBL/GenBank/DDBJ whole genome shotgun (WGS) entry which is preliminary data.</text>
</comment>
<dbReference type="OrthoDB" id="2441642at2759"/>
<dbReference type="AlphaFoldDB" id="A0A5M8Q1D2"/>
<feature type="transmembrane region" description="Helical" evidence="6">
    <location>
        <begin position="7"/>
        <end position="29"/>
    </location>
</feature>
<dbReference type="InterPro" id="IPR020846">
    <property type="entry name" value="MFS_dom"/>
</dbReference>
<evidence type="ECO:0000259" key="7">
    <source>
        <dbReference type="PROSITE" id="PS50850"/>
    </source>
</evidence>
<dbReference type="PANTHER" id="PTHR23502:SF51">
    <property type="entry name" value="QUINIDINE RESISTANCE PROTEIN 1-RELATED"/>
    <property type="match status" value="1"/>
</dbReference>
<keyword evidence="3 6" id="KW-0812">Transmembrane</keyword>
<dbReference type="PANTHER" id="PTHR23502">
    <property type="entry name" value="MAJOR FACILITATOR SUPERFAMILY"/>
    <property type="match status" value="1"/>
</dbReference>
<evidence type="ECO:0000256" key="6">
    <source>
        <dbReference type="SAM" id="Phobius"/>
    </source>
</evidence>
<evidence type="ECO:0000313" key="9">
    <source>
        <dbReference type="Proteomes" id="UP000324767"/>
    </source>
</evidence>
<dbReference type="PROSITE" id="PS50850">
    <property type="entry name" value="MFS"/>
    <property type="match status" value="1"/>
</dbReference>